<keyword evidence="1" id="KW-1133">Transmembrane helix</keyword>
<feature type="transmembrane region" description="Helical" evidence="1">
    <location>
        <begin position="37"/>
        <end position="55"/>
    </location>
</feature>
<feature type="transmembrane region" description="Helical" evidence="1">
    <location>
        <begin position="12"/>
        <end position="31"/>
    </location>
</feature>
<accession>A0A1K1M389</accession>
<proteinExistence type="predicted"/>
<keyword evidence="1" id="KW-0472">Membrane</keyword>
<dbReference type="Proteomes" id="UP000182248">
    <property type="component" value="Unassembled WGS sequence"/>
</dbReference>
<evidence type="ECO:0000313" key="3">
    <source>
        <dbReference type="Proteomes" id="UP000182248"/>
    </source>
</evidence>
<reference evidence="2 3" key="1">
    <citation type="submission" date="2016-11" db="EMBL/GenBank/DDBJ databases">
        <authorList>
            <person name="Jaros S."/>
            <person name="Januszkiewicz K."/>
            <person name="Wedrychowicz H."/>
        </authorList>
    </citation>
    <scope>NUCLEOTIDE SEQUENCE [LARGE SCALE GENOMIC DNA]</scope>
    <source>
        <strain evidence="2 3">CGMCC 1.12145</strain>
    </source>
</reference>
<evidence type="ECO:0000256" key="1">
    <source>
        <dbReference type="SAM" id="Phobius"/>
    </source>
</evidence>
<keyword evidence="1" id="KW-0812">Transmembrane</keyword>
<evidence type="ECO:0000313" key="2">
    <source>
        <dbReference type="EMBL" id="SFW17568.1"/>
    </source>
</evidence>
<feature type="transmembrane region" description="Helical" evidence="1">
    <location>
        <begin position="67"/>
        <end position="85"/>
    </location>
</feature>
<protein>
    <submittedName>
        <fullName evidence="2">Uncharacterized protein</fullName>
    </submittedName>
</protein>
<feature type="transmembrane region" description="Helical" evidence="1">
    <location>
        <begin position="169"/>
        <end position="187"/>
    </location>
</feature>
<name>A0A1K1M389_9FLAO</name>
<organism evidence="2 3">
    <name type="scientific">Sinomicrobium oceani</name>
    <dbReference type="NCBI Taxonomy" id="1150368"/>
    <lineage>
        <taxon>Bacteria</taxon>
        <taxon>Pseudomonadati</taxon>
        <taxon>Bacteroidota</taxon>
        <taxon>Flavobacteriia</taxon>
        <taxon>Flavobacteriales</taxon>
        <taxon>Flavobacteriaceae</taxon>
        <taxon>Sinomicrobium</taxon>
    </lineage>
</organism>
<dbReference type="OrthoDB" id="6333271at2"/>
<dbReference type="RefSeq" id="WP_072315614.1">
    <property type="nucleotide sequence ID" value="NZ_FPJE01000002.1"/>
</dbReference>
<dbReference type="STRING" id="1150368.SAMN02927921_00344"/>
<dbReference type="AlphaFoldDB" id="A0A1K1M389"/>
<feature type="transmembrane region" description="Helical" evidence="1">
    <location>
        <begin position="140"/>
        <end position="157"/>
    </location>
</feature>
<dbReference type="EMBL" id="FPJE01000002">
    <property type="protein sequence ID" value="SFW17568.1"/>
    <property type="molecule type" value="Genomic_DNA"/>
</dbReference>
<keyword evidence="3" id="KW-1185">Reference proteome</keyword>
<gene>
    <name evidence="2" type="ORF">SAMN02927921_00344</name>
</gene>
<sequence length="194" mass="21392">MNRTKKGNLARNGLIGALFLIHFIFLLIILIEFKAPFYILIFIAALLFIVLFSYLKSPLHIEGFDYDSWKLVMWVPAGALIAFALNTEMGLGPVLGGSVTGFAASFIPAINKRSAYLSRLPEVLYCGAFVGMSSPDVANGFTFVTIASLITAFFLMFSRNILHGVGGKLGTLAFTGVVIASVIYQLWNIWSFWY</sequence>